<dbReference type="PIRSF" id="PIRSF000303">
    <property type="entry name" value="Glutathion_perox"/>
    <property type="match status" value="1"/>
</dbReference>
<dbReference type="PROSITE" id="PS51352">
    <property type="entry name" value="THIOREDOXIN_2"/>
    <property type="match status" value="1"/>
</dbReference>
<evidence type="ECO:0000256" key="2">
    <source>
        <dbReference type="ARBA" id="ARBA00022559"/>
    </source>
</evidence>
<dbReference type="InterPro" id="IPR029759">
    <property type="entry name" value="GPX_AS"/>
</dbReference>
<dbReference type="PROSITE" id="PS00763">
    <property type="entry name" value="GLUTATHIONE_PEROXID_2"/>
    <property type="match status" value="1"/>
</dbReference>
<dbReference type="PRINTS" id="PR01011">
    <property type="entry name" value="GLUTPROXDASE"/>
</dbReference>
<dbReference type="GeneID" id="25739874"/>
<dbReference type="EMBL" id="KK101417">
    <property type="protein sequence ID" value="KIZ00964.1"/>
    <property type="molecule type" value="Genomic_DNA"/>
</dbReference>
<evidence type="ECO:0000256" key="5">
    <source>
        <dbReference type="RuleBase" id="RU000499"/>
    </source>
</evidence>
<sequence length="187" mass="20562">MQSSLIKAQRTAFVQSARPTRRPVRVMASTGFYGLSAKTLEGEAFSFDSFKGKVVVITNVACACGLTNSNYTQLVQLYDKYKDQGLEVVAFPCNQFGRQESGSPDQIRKFVDTKYGVKFQMMEKVDVNGPSTHPVWQYLKGACAGCDGDVDWNFRAKFIVDKNGNVVARSAADPAAIEPKIKELLAA</sequence>
<dbReference type="AlphaFoldDB" id="A0A0D2L0M9"/>
<evidence type="ECO:0000259" key="6">
    <source>
        <dbReference type="PROSITE" id="PS51352"/>
    </source>
</evidence>
<feature type="active site" evidence="4">
    <location>
        <position position="64"/>
    </location>
</feature>
<evidence type="ECO:0000256" key="1">
    <source>
        <dbReference type="ARBA" id="ARBA00006926"/>
    </source>
</evidence>
<dbReference type="PANTHER" id="PTHR11592:SF132">
    <property type="entry name" value="GLUTATHIONE PEROXIDASE 7, CHLOROPLASTIC-RELATED"/>
    <property type="match status" value="1"/>
</dbReference>
<dbReference type="RefSeq" id="XP_013899983.1">
    <property type="nucleotide sequence ID" value="XM_014044529.1"/>
</dbReference>
<dbReference type="InterPro" id="IPR029760">
    <property type="entry name" value="GPX_CS"/>
</dbReference>
<accession>A0A0D2L0M9</accession>
<dbReference type="OrthoDB" id="446890at2759"/>
<dbReference type="GO" id="GO:0004601">
    <property type="term" value="F:peroxidase activity"/>
    <property type="evidence" value="ECO:0007669"/>
    <property type="project" value="UniProtKB-KW"/>
</dbReference>
<reference evidence="7 8" key="1">
    <citation type="journal article" date="2013" name="BMC Genomics">
        <title>Reconstruction of the lipid metabolism for the microalga Monoraphidium neglectum from its genome sequence reveals characteristics suitable for biofuel production.</title>
        <authorList>
            <person name="Bogen C."/>
            <person name="Al-Dilaimi A."/>
            <person name="Albersmeier A."/>
            <person name="Wichmann J."/>
            <person name="Grundmann M."/>
            <person name="Rupp O."/>
            <person name="Lauersen K.J."/>
            <person name="Blifernez-Klassen O."/>
            <person name="Kalinowski J."/>
            <person name="Goesmann A."/>
            <person name="Mussgnug J.H."/>
            <person name="Kruse O."/>
        </authorList>
    </citation>
    <scope>NUCLEOTIDE SEQUENCE [LARGE SCALE GENOMIC DNA]</scope>
    <source>
        <strain evidence="7 8">SAG 48.87</strain>
    </source>
</reference>
<organism evidence="7 8">
    <name type="scientific">Monoraphidium neglectum</name>
    <dbReference type="NCBI Taxonomy" id="145388"/>
    <lineage>
        <taxon>Eukaryota</taxon>
        <taxon>Viridiplantae</taxon>
        <taxon>Chlorophyta</taxon>
        <taxon>core chlorophytes</taxon>
        <taxon>Chlorophyceae</taxon>
        <taxon>CS clade</taxon>
        <taxon>Sphaeropleales</taxon>
        <taxon>Selenastraceae</taxon>
        <taxon>Monoraphidium</taxon>
    </lineage>
</organism>
<dbReference type="KEGG" id="mng:MNEG_6998"/>
<dbReference type="PROSITE" id="PS51355">
    <property type="entry name" value="GLUTATHIONE_PEROXID_3"/>
    <property type="match status" value="1"/>
</dbReference>
<dbReference type="InterPro" id="IPR036249">
    <property type="entry name" value="Thioredoxin-like_sf"/>
</dbReference>
<dbReference type="Pfam" id="PF00255">
    <property type="entry name" value="GSHPx"/>
    <property type="match status" value="1"/>
</dbReference>
<evidence type="ECO:0000313" key="7">
    <source>
        <dbReference type="EMBL" id="KIZ00964.1"/>
    </source>
</evidence>
<dbReference type="Gene3D" id="3.40.30.10">
    <property type="entry name" value="Glutaredoxin"/>
    <property type="match status" value="1"/>
</dbReference>
<feature type="domain" description="Thioredoxin" evidence="6">
    <location>
        <begin position="26"/>
        <end position="186"/>
    </location>
</feature>
<dbReference type="STRING" id="145388.A0A0D2L0M9"/>
<evidence type="ECO:0000313" key="8">
    <source>
        <dbReference type="Proteomes" id="UP000054498"/>
    </source>
</evidence>
<keyword evidence="8" id="KW-1185">Reference proteome</keyword>
<dbReference type="InterPro" id="IPR013766">
    <property type="entry name" value="Thioredoxin_domain"/>
</dbReference>
<evidence type="ECO:0000256" key="4">
    <source>
        <dbReference type="PIRSR" id="PIRSR000303-1"/>
    </source>
</evidence>
<gene>
    <name evidence="7" type="ORF">MNEG_6998</name>
</gene>
<comment type="similarity">
    <text evidence="1 5">Belongs to the glutathione peroxidase family.</text>
</comment>
<dbReference type="InterPro" id="IPR000889">
    <property type="entry name" value="Glutathione_peroxidase"/>
</dbReference>
<dbReference type="GO" id="GO:0006979">
    <property type="term" value="P:response to oxidative stress"/>
    <property type="evidence" value="ECO:0007669"/>
    <property type="project" value="InterPro"/>
</dbReference>
<protein>
    <recommendedName>
        <fullName evidence="5">Glutathione peroxidase</fullName>
    </recommendedName>
</protein>
<dbReference type="SUPFAM" id="SSF52833">
    <property type="entry name" value="Thioredoxin-like"/>
    <property type="match status" value="1"/>
</dbReference>
<dbReference type="CDD" id="cd00340">
    <property type="entry name" value="GSH_Peroxidase"/>
    <property type="match status" value="1"/>
</dbReference>
<dbReference type="PANTHER" id="PTHR11592">
    <property type="entry name" value="GLUTATHIONE PEROXIDASE"/>
    <property type="match status" value="1"/>
</dbReference>
<dbReference type="Proteomes" id="UP000054498">
    <property type="component" value="Unassembled WGS sequence"/>
</dbReference>
<evidence type="ECO:0000256" key="3">
    <source>
        <dbReference type="ARBA" id="ARBA00023002"/>
    </source>
</evidence>
<keyword evidence="2 5" id="KW-0575">Peroxidase</keyword>
<name>A0A0D2L0M9_9CHLO</name>
<proteinExistence type="inferred from homology"/>
<dbReference type="PROSITE" id="PS00460">
    <property type="entry name" value="GLUTATHIONE_PEROXID_1"/>
    <property type="match status" value="1"/>
</dbReference>
<keyword evidence="3 5" id="KW-0560">Oxidoreductase</keyword>
<dbReference type="FunFam" id="3.40.30.10:FF:000025">
    <property type="entry name" value="Glutathione peroxidase"/>
    <property type="match status" value="1"/>
</dbReference>